<accession>A0A0A9H0W9</accession>
<protein>
    <submittedName>
        <fullName evidence="2">Uncharacterized protein</fullName>
    </submittedName>
</protein>
<dbReference type="EMBL" id="GBRH01171393">
    <property type="protein sequence ID" value="JAE26503.1"/>
    <property type="molecule type" value="Transcribed_RNA"/>
</dbReference>
<keyword evidence="1" id="KW-1133">Transmembrane helix</keyword>
<organism evidence="2">
    <name type="scientific">Arundo donax</name>
    <name type="common">Giant reed</name>
    <name type="synonym">Donax arundinaceus</name>
    <dbReference type="NCBI Taxonomy" id="35708"/>
    <lineage>
        <taxon>Eukaryota</taxon>
        <taxon>Viridiplantae</taxon>
        <taxon>Streptophyta</taxon>
        <taxon>Embryophyta</taxon>
        <taxon>Tracheophyta</taxon>
        <taxon>Spermatophyta</taxon>
        <taxon>Magnoliopsida</taxon>
        <taxon>Liliopsida</taxon>
        <taxon>Poales</taxon>
        <taxon>Poaceae</taxon>
        <taxon>PACMAD clade</taxon>
        <taxon>Arundinoideae</taxon>
        <taxon>Arundineae</taxon>
        <taxon>Arundo</taxon>
    </lineage>
</organism>
<name>A0A0A9H0W9_ARUDO</name>
<reference evidence="2" key="1">
    <citation type="submission" date="2014-09" db="EMBL/GenBank/DDBJ databases">
        <authorList>
            <person name="Magalhaes I.L.F."/>
            <person name="Oliveira U."/>
            <person name="Santos F.R."/>
            <person name="Vidigal T.H.D.A."/>
            <person name="Brescovit A.D."/>
            <person name="Santos A.J."/>
        </authorList>
    </citation>
    <scope>NUCLEOTIDE SEQUENCE</scope>
    <source>
        <tissue evidence="2">Shoot tissue taken approximately 20 cm above the soil surface</tissue>
    </source>
</reference>
<proteinExistence type="predicted"/>
<reference evidence="2" key="2">
    <citation type="journal article" date="2015" name="Data Brief">
        <title>Shoot transcriptome of the giant reed, Arundo donax.</title>
        <authorList>
            <person name="Barrero R.A."/>
            <person name="Guerrero F.D."/>
            <person name="Moolhuijzen P."/>
            <person name="Goolsby J.A."/>
            <person name="Tidwell J."/>
            <person name="Bellgard S.E."/>
            <person name="Bellgard M.I."/>
        </authorList>
    </citation>
    <scope>NUCLEOTIDE SEQUENCE</scope>
    <source>
        <tissue evidence="2">Shoot tissue taken approximately 20 cm above the soil surface</tissue>
    </source>
</reference>
<keyword evidence="1" id="KW-0472">Membrane</keyword>
<feature type="transmembrane region" description="Helical" evidence="1">
    <location>
        <begin position="17"/>
        <end position="42"/>
    </location>
</feature>
<evidence type="ECO:0000313" key="2">
    <source>
        <dbReference type="EMBL" id="JAE26503.1"/>
    </source>
</evidence>
<keyword evidence="1" id="KW-0812">Transmembrane</keyword>
<evidence type="ECO:0000256" key="1">
    <source>
        <dbReference type="SAM" id="Phobius"/>
    </source>
</evidence>
<dbReference type="AlphaFoldDB" id="A0A0A9H0W9"/>
<sequence length="64" mass="7481">MLYMLTDEVLEKFSNHIAFLFACFILLLVIASLLITCGVSVLRLNRPIFELDYTIPWHLRLLLN</sequence>